<accession>M0BRD9</accession>
<sequence>MDAVLTADRPPIEWPSPIDPSQTSIDDARDRIDELLAPLPDLITAADVPNGVVRQSIASNRGDAVDGRKSGAATRYRHLCHSPAAREAARHARTTFDAIDRDHESLVADIRTERADTSETVRTQLDAIDYHGPDTSSGKLRAALVARQREDDLVRADRILDDWDGSASDNVIDLGEAAGEIERASATASVWSHLADRYEASQSGAVSLDSSFSTAIDRSLDRIATVDFPPQEDEGWYAAVGVDDLDDGGVLELALWRVGRGVIDAADGVESASEAGRLGTALYHALVFEVRYRAFQTFRDRIRDGSFAWPASVSTIEAERSAAFEAAETVRQSISGPTPGTLVLAETLQSLEWADERVRNAADNDPDVHVSLDDEYRLYARCRAELAALPDAVAAFRDRLGGD</sequence>
<dbReference type="Proteomes" id="UP000011560">
    <property type="component" value="Unassembled WGS sequence"/>
</dbReference>
<proteinExistence type="predicted"/>
<dbReference type="EMBL" id="AOIQ01000006">
    <property type="protein sequence ID" value="ELZ13556.1"/>
    <property type="molecule type" value="Genomic_DNA"/>
</dbReference>
<keyword evidence="2" id="KW-1185">Reference proteome</keyword>
<name>M0BRD9_9EURY</name>
<evidence type="ECO:0000313" key="2">
    <source>
        <dbReference type="Proteomes" id="UP000011560"/>
    </source>
</evidence>
<gene>
    <name evidence="1" type="ORF">C479_01886</name>
</gene>
<protein>
    <submittedName>
        <fullName evidence="1">Uncharacterized protein</fullName>
    </submittedName>
</protein>
<comment type="caution">
    <text evidence="1">The sequence shown here is derived from an EMBL/GenBank/DDBJ whole genome shotgun (WGS) entry which is preliminary data.</text>
</comment>
<dbReference type="AlphaFoldDB" id="M0BRD9"/>
<evidence type="ECO:0000313" key="1">
    <source>
        <dbReference type="EMBL" id="ELZ13556.1"/>
    </source>
</evidence>
<organism evidence="1 2">
    <name type="scientific">Halovivax asiaticus JCM 14624</name>
    <dbReference type="NCBI Taxonomy" id="1227490"/>
    <lineage>
        <taxon>Archaea</taxon>
        <taxon>Methanobacteriati</taxon>
        <taxon>Methanobacteriota</taxon>
        <taxon>Stenosarchaea group</taxon>
        <taxon>Halobacteria</taxon>
        <taxon>Halobacteriales</taxon>
        <taxon>Natrialbaceae</taxon>
        <taxon>Halovivax</taxon>
    </lineage>
</organism>
<reference evidence="1 2" key="1">
    <citation type="journal article" date="2014" name="PLoS Genet.">
        <title>Phylogenetically driven sequencing of extremely halophilic archaea reveals strategies for static and dynamic osmo-response.</title>
        <authorList>
            <person name="Becker E.A."/>
            <person name="Seitzer P.M."/>
            <person name="Tritt A."/>
            <person name="Larsen D."/>
            <person name="Krusor M."/>
            <person name="Yao A.I."/>
            <person name="Wu D."/>
            <person name="Madern D."/>
            <person name="Eisen J.A."/>
            <person name="Darling A.E."/>
            <person name="Facciotti M.T."/>
        </authorList>
    </citation>
    <scope>NUCLEOTIDE SEQUENCE [LARGE SCALE GENOMIC DNA]</scope>
    <source>
        <strain evidence="1 2">JCM 14624</strain>
    </source>
</reference>
<dbReference type="STRING" id="1227490.C479_01886"/>